<dbReference type="HOGENOM" id="CLU_756883_0_0_1"/>
<dbReference type="EMBL" id="EQ962652">
    <property type="protein sequence ID" value="EED22788.1"/>
    <property type="molecule type" value="Genomic_DNA"/>
</dbReference>
<dbReference type="OMA" id="WYMRALQ"/>
<dbReference type="InterPro" id="IPR053178">
    <property type="entry name" value="Osmoadaptation_assoc"/>
</dbReference>
<dbReference type="InterPro" id="IPR021858">
    <property type="entry name" value="Fun_TF"/>
</dbReference>
<evidence type="ECO:0000313" key="3">
    <source>
        <dbReference type="EMBL" id="EED22788.1"/>
    </source>
</evidence>
<proteinExistence type="predicted"/>
<evidence type="ECO:0000256" key="1">
    <source>
        <dbReference type="SAM" id="MobiDB-lite"/>
    </source>
</evidence>
<accession>B8LXX3</accession>
<name>B8LXX3_TALSN</name>
<evidence type="ECO:0000256" key="2">
    <source>
        <dbReference type="SAM" id="SignalP"/>
    </source>
</evidence>
<dbReference type="VEuPathDB" id="FungiDB:TSTA_062750"/>
<dbReference type="eggNOG" id="ENOG502S89Y">
    <property type="taxonomic scope" value="Eukaryota"/>
</dbReference>
<dbReference type="STRING" id="441959.B8LXX3"/>
<dbReference type="GeneID" id="8105964"/>
<gene>
    <name evidence="3" type="ORF">TSTA_062750</name>
</gene>
<evidence type="ECO:0008006" key="5">
    <source>
        <dbReference type="Google" id="ProtNLM"/>
    </source>
</evidence>
<dbReference type="RefSeq" id="XP_002340175.1">
    <property type="nucleotide sequence ID" value="XM_002340134.1"/>
</dbReference>
<dbReference type="InParanoid" id="B8LXX3"/>
<feature type="region of interest" description="Disordered" evidence="1">
    <location>
        <begin position="203"/>
        <end position="224"/>
    </location>
</feature>
<dbReference type="AlphaFoldDB" id="B8LXX3"/>
<dbReference type="PANTHER" id="PTHR38111">
    <property type="entry name" value="ZN(2)-C6 FUNGAL-TYPE DOMAIN-CONTAINING PROTEIN-RELATED"/>
    <property type="match status" value="1"/>
</dbReference>
<keyword evidence="4" id="KW-1185">Reference proteome</keyword>
<feature type="chain" id="PRO_5002877169" description="C6 finger domain protein" evidence="2">
    <location>
        <begin position="20"/>
        <end position="366"/>
    </location>
</feature>
<dbReference type="Pfam" id="PF11951">
    <property type="entry name" value="Fungal_trans_2"/>
    <property type="match status" value="1"/>
</dbReference>
<evidence type="ECO:0000313" key="4">
    <source>
        <dbReference type="Proteomes" id="UP000001745"/>
    </source>
</evidence>
<dbReference type="PhylomeDB" id="B8LXX3"/>
<keyword evidence="2" id="KW-0732">Signal</keyword>
<organism evidence="3 4">
    <name type="scientific">Talaromyces stipitatus (strain ATCC 10500 / CBS 375.48 / QM 6759 / NRRL 1006)</name>
    <name type="common">Penicillium stipitatum</name>
    <dbReference type="NCBI Taxonomy" id="441959"/>
    <lineage>
        <taxon>Eukaryota</taxon>
        <taxon>Fungi</taxon>
        <taxon>Dikarya</taxon>
        <taxon>Ascomycota</taxon>
        <taxon>Pezizomycotina</taxon>
        <taxon>Eurotiomycetes</taxon>
        <taxon>Eurotiomycetidae</taxon>
        <taxon>Eurotiales</taxon>
        <taxon>Trichocomaceae</taxon>
        <taxon>Talaromyces</taxon>
        <taxon>Talaromyces sect. Talaromyces</taxon>
    </lineage>
</organism>
<reference evidence="4" key="1">
    <citation type="journal article" date="2015" name="Genome Announc.">
        <title>Genome sequence of the AIDS-associated pathogen Penicillium marneffei (ATCC18224) and its near taxonomic relative Talaromyces stipitatus (ATCC10500).</title>
        <authorList>
            <person name="Nierman W.C."/>
            <person name="Fedorova-Abrams N.D."/>
            <person name="Andrianopoulos A."/>
        </authorList>
    </citation>
    <scope>NUCLEOTIDE SEQUENCE [LARGE SCALE GENOMIC DNA]</scope>
    <source>
        <strain evidence="4">ATCC 10500 / CBS 375.48 / QM 6759 / NRRL 1006</strain>
    </source>
</reference>
<dbReference type="Proteomes" id="UP000001745">
    <property type="component" value="Unassembled WGS sequence"/>
</dbReference>
<feature type="signal peptide" evidence="2">
    <location>
        <begin position="1"/>
        <end position="19"/>
    </location>
</feature>
<protein>
    <recommendedName>
        <fullName evidence="5">C6 finger domain protein</fullName>
    </recommendedName>
</protein>
<dbReference type="OrthoDB" id="3525185at2759"/>
<sequence>MRAALLAPSLILLALQSKQHNVLKEALKWYDRGLSYMRTRLKNLDNIVPDEVEGHFLICAALFMSIYETLQTTVVGGYEQHVIGAVTLLQAKGPELFAKREYHDLFLAVRGHAIHVSLIKGKPTCFANDEWLSTPFTQLPKSLSERINDMLLLIPRYLHELQIELFNTFDELERHNVRKAFMHKIGSVKRDLDEIRRRKSQSLKRVRSRERSVPNSEDDDNPLYHTSYEYTSPIQARIVAMEACARIIIMSIELSSTTRTPPWPCFFPIEDWNNENLTIEVEGASRDIIFASQYLSRFMIGCAYIRMILPLQVVAQMSPNHDQRVTARNILESWYKETPIKGLTTRALQAIDAPSNHRLVSGSLDG</sequence>